<reference evidence="2 3" key="1">
    <citation type="submission" date="2018-11" db="EMBL/GenBank/DDBJ databases">
        <title>Genome sequencing of Lachnoanaerobaculum sp. KCOM 2030 (= ChDC B114).</title>
        <authorList>
            <person name="Kook J.-K."/>
            <person name="Park S.-N."/>
            <person name="Lim Y.K."/>
        </authorList>
    </citation>
    <scope>NUCLEOTIDE SEQUENCE [LARGE SCALE GENOMIC DNA]</scope>
    <source>
        <strain evidence="2 3">KCOM 2030</strain>
    </source>
</reference>
<organism evidence="2 3">
    <name type="scientific">Lachnoanaerobaculum gingivalis</name>
    <dbReference type="NCBI Taxonomy" id="2490855"/>
    <lineage>
        <taxon>Bacteria</taxon>
        <taxon>Bacillati</taxon>
        <taxon>Bacillota</taxon>
        <taxon>Clostridia</taxon>
        <taxon>Lachnospirales</taxon>
        <taxon>Lachnospiraceae</taxon>
        <taxon>Lachnoanaerobaculum</taxon>
    </lineage>
</organism>
<protein>
    <submittedName>
        <fullName evidence="2">Uncharacterized protein</fullName>
    </submittedName>
</protein>
<feature type="transmembrane region" description="Helical" evidence="1">
    <location>
        <begin position="115"/>
        <end position="130"/>
    </location>
</feature>
<gene>
    <name evidence="2" type="ORF">EHV10_07970</name>
</gene>
<feature type="transmembrane region" description="Helical" evidence="1">
    <location>
        <begin position="142"/>
        <end position="159"/>
    </location>
</feature>
<dbReference type="AlphaFoldDB" id="A0A3P3QWP6"/>
<dbReference type="Pfam" id="PF10117">
    <property type="entry name" value="McrBC"/>
    <property type="match status" value="1"/>
</dbReference>
<keyword evidence="1" id="KW-0812">Transmembrane</keyword>
<comment type="caution">
    <text evidence="2">The sequence shown here is derived from an EMBL/GenBank/DDBJ whole genome shotgun (WGS) entry which is preliminary data.</text>
</comment>
<name>A0A3P3QWP6_9FIRM</name>
<dbReference type="EMBL" id="RRCO01000003">
    <property type="protein sequence ID" value="RRJ25555.1"/>
    <property type="molecule type" value="Genomic_DNA"/>
</dbReference>
<evidence type="ECO:0000256" key="1">
    <source>
        <dbReference type="SAM" id="Phobius"/>
    </source>
</evidence>
<dbReference type="InterPro" id="IPR019292">
    <property type="entry name" value="McrC"/>
</dbReference>
<evidence type="ECO:0000313" key="2">
    <source>
        <dbReference type="EMBL" id="RRJ25555.1"/>
    </source>
</evidence>
<dbReference type="Proteomes" id="UP000272490">
    <property type="component" value="Unassembled WGS sequence"/>
</dbReference>
<accession>A0A3P3QWP6</accession>
<proteinExistence type="predicted"/>
<dbReference type="PANTHER" id="PTHR38733">
    <property type="entry name" value="PROTEIN MCRC"/>
    <property type="match status" value="1"/>
</dbReference>
<keyword evidence="1" id="KW-0472">Membrane</keyword>
<keyword evidence="1" id="KW-1133">Transmembrane helix</keyword>
<sequence length="227" mass="26846">MKYTNTITLKDNQQPDKGYNFVSDEEWSDKVHELPEKSRKSIEAVSSVSELLKEHKIITIPLNVNLNNDMAIEIRNSKLYTFNWVGVISKPIVDQNNDGYRIEIKSRFDEGDKQYFLLYLLNCVYGFNMFNLDVSSKEESDYIIILIVLYLNKLIEAYSDGLYKEYIRKEYNDYNFKGTMDINRHLKLNTPFMGKTAYTIREYTYDNEILCLMRQVIDYIAENHSKI</sequence>
<keyword evidence="3" id="KW-1185">Reference proteome</keyword>
<dbReference type="PANTHER" id="PTHR38733:SF1">
    <property type="entry name" value="TYPE IV METHYL-DIRECTED RESTRICTION ENZYME ECOKMCRBC"/>
    <property type="match status" value="1"/>
</dbReference>
<evidence type="ECO:0000313" key="3">
    <source>
        <dbReference type="Proteomes" id="UP000272490"/>
    </source>
</evidence>
<dbReference type="OrthoDB" id="307209at2"/>